<dbReference type="AlphaFoldDB" id="A0A1U8JQ05"/>
<evidence type="ECO:0000313" key="3">
    <source>
        <dbReference type="Proteomes" id="UP000818029"/>
    </source>
</evidence>
<dbReference type="Pfam" id="PF14223">
    <property type="entry name" value="Retrotran_gag_2"/>
    <property type="match status" value="2"/>
</dbReference>
<proteinExistence type="predicted"/>
<organism evidence="3 4">
    <name type="scientific">Gossypium hirsutum</name>
    <name type="common">Upland cotton</name>
    <name type="synonym">Gossypium mexicanum</name>
    <dbReference type="NCBI Taxonomy" id="3635"/>
    <lineage>
        <taxon>Eukaryota</taxon>
        <taxon>Viridiplantae</taxon>
        <taxon>Streptophyta</taxon>
        <taxon>Embryophyta</taxon>
        <taxon>Tracheophyta</taxon>
        <taxon>Spermatophyta</taxon>
        <taxon>Magnoliopsida</taxon>
        <taxon>eudicotyledons</taxon>
        <taxon>Gunneridae</taxon>
        <taxon>Pentapetalae</taxon>
        <taxon>rosids</taxon>
        <taxon>malvids</taxon>
        <taxon>Malvales</taxon>
        <taxon>Malvaceae</taxon>
        <taxon>Malvoideae</taxon>
        <taxon>Gossypium</taxon>
    </lineage>
</organism>
<dbReference type="GeneID" id="107908056"/>
<feature type="compositionally biased region" description="Polar residues" evidence="1">
    <location>
        <begin position="204"/>
        <end position="218"/>
    </location>
</feature>
<sequence>MKALLGSLEVWEIIEKGYIKVEAEEEEELTQVQKESLRKSRKKNQQALFWIYQGVQSYEVAWEKIACASTAKQAWEFLPNSFKGDEKSTKKKRNGETMDDIRGVEKILRSLDSRFDYIVVAIEESKNLSIMTIDELTSSLQAHEERLNKQKKEVDLDQALQSKLSLNEKNRDFKKQRGRDRGRGRGRNFRGSGSNARERGKGASTENGWKVANQSQNFRGSQRGRGRENQRGRGRGYFECYHCRKPGHLWCKQAYDNKNLFLNFFESDCGEVKVGDGKAYKVRSVGELEFKTKQGRVEKMFEVYFVPGLQNNLLSVGHLLKKGYDIHFRDMACYLSRKN</sequence>
<dbReference type="PaxDb" id="3635-A0A1U8JQ05"/>
<keyword evidence="3" id="KW-1185">Reference proteome</keyword>
<name>A0A1U8JQ05_GOSHI</name>
<feature type="region of interest" description="Disordered" evidence="1">
    <location>
        <begin position="167"/>
        <end position="232"/>
    </location>
</feature>
<evidence type="ECO:0000313" key="4">
    <source>
        <dbReference type="RefSeq" id="XP_016690818.1"/>
    </source>
</evidence>
<dbReference type="InterPro" id="IPR054722">
    <property type="entry name" value="PolX-like_BBD"/>
</dbReference>
<reference evidence="3" key="1">
    <citation type="journal article" date="2020" name="Nat. Genet.">
        <title>Genomic diversifications of five Gossypium allopolyploid species and their impact on cotton improvement.</title>
        <authorList>
            <person name="Chen Z.J."/>
            <person name="Sreedasyam A."/>
            <person name="Ando A."/>
            <person name="Song Q."/>
            <person name="De Santiago L.M."/>
            <person name="Hulse-Kemp A.M."/>
            <person name="Ding M."/>
            <person name="Ye W."/>
            <person name="Kirkbride R.C."/>
            <person name="Jenkins J."/>
            <person name="Plott C."/>
            <person name="Lovell J."/>
            <person name="Lin Y.M."/>
            <person name="Vaughn R."/>
            <person name="Liu B."/>
            <person name="Simpson S."/>
            <person name="Scheffler B.E."/>
            <person name="Wen L."/>
            <person name="Saski C.A."/>
            <person name="Grover C.E."/>
            <person name="Hu G."/>
            <person name="Conover J.L."/>
            <person name="Carlson J.W."/>
            <person name="Shu S."/>
            <person name="Boston L.B."/>
            <person name="Williams M."/>
            <person name="Peterson D.G."/>
            <person name="McGee K."/>
            <person name="Jones D.C."/>
            <person name="Wendel J.F."/>
            <person name="Stelly D.M."/>
            <person name="Grimwood J."/>
            <person name="Schmutz J."/>
        </authorList>
    </citation>
    <scope>NUCLEOTIDE SEQUENCE [LARGE SCALE GENOMIC DNA]</scope>
    <source>
        <strain evidence="3">cv. TM-1</strain>
    </source>
</reference>
<evidence type="ECO:0000259" key="2">
    <source>
        <dbReference type="Pfam" id="PF22936"/>
    </source>
</evidence>
<evidence type="ECO:0000256" key="1">
    <source>
        <dbReference type="SAM" id="MobiDB-lite"/>
    </source>
</evidence>
<dbReference type="Proteomes" id="UP000818029">
    <property type="component" value="Chromosome D02"/>
</dbReference>
<feature type="domain" description="Retrovirus-related Pol polyprotein from transposon TNT 1-94-like beta-barrel" evidence="2">
    <location>
        <begin position="255"/>
        <end position="324"/>
    </location>
</feature>
<accession>A0A1U8JQ05</accession>
<dbReference type="PANTHER" id="PTHR35317:SF28">
    <property type="entry name" value="ZINC FINGER, CCHC-TYPE, RIBONUCLEASE H-LIKE DOMAIN, GAG-PRE-INTEGRASE DOMAIN PROTEIN-RELATED"/>
    <property type="match status" value="1"/>
</dbReference>
<gene>
    <name evidence="4" type="primary">LOC107908056</name>
</gene>
<dbReference type="PANTHER" id="PTHR35317">
    <property type="entry name" value="OS04G0629600 PROTEIN"/>
    <property type="match status" value="1"/>
</dbReference>
<protein>
    <recommendedName>
        <fullName evidence="2">Retrovirus-related Pol polyprotein from transposon TNT 1-94-like beta-barrel domain-containing protein</fullName>
    </recommendedName>
</protein>
<dbReference type="RefSeq" id="XP_016690818.1">
    <property type="nucleotide sequence ID" value="XM_016835329.1"/>
</dbReference>
<reference evidence="4" key="2">
    <citation type="submission" date="2025-08" db="UniProtKB">
        <authorList>
            <consortium name="RefSeq"/>
        </authorList>
    </citation>
    <scope>IDENTIFICATION</scope>
</reference>
<feature type="compositionally biased region" description="Basic and acidic residues" evidence="1">
    <location>
        <begin position="167"/>
        <end position="183"/>
    </location>
</feature>
<dbReference type="Pfam" id="PF22936">
    <property type="entry name" value="Pol_BBD"/>
    <property type="match status" value="1"/>
</dbReference>
<dbReference type="KEGG" id="ghi:107908056"/>